<dbReference type="InterPro" id="IPR039537">
    <property type="entry name" value="Retrotran_Ty1/copia-like"/>
</dbReference>
<feature type="compositionally biased region" description="Basic and acidic residues" evidence="2">
    <location>
        <begin position="949"/>
        <end position="961"/>
    </location>
</feature>
<dbReference type="InterPro" id="IPR054722">
    <property type="entry name" value="PolX-like_BBD"/>
</dbReference>
<dbReference type="PANTHER" id="PTHR42648:SF18">
    <property type="entry name" value="RETROTRANSPOSON, UNCLASSIFIED-LIKE PROTEIN"/>
    <property type="match status" value="1"/>
</dbReference>
<protein>
    <submittedName>
        <fullName evidence="5">Integrase, catalytic region, zinc finger, CCHC-type, peptidase aspartic, catalytic</fullName>
    </submittedName>
</protein>
<gene>
    <name evidence="5" type="ORF">Tci_469337</name>
</gene>
<dbReference type="Pfam" id="PF14223">
    <property type="entry name" value="Retrotran_gag_2"/>
    <property type="match status" value="1"/>
</dbReference>
<dbReference type="EMBL" id="BKCJ010227891">
    <property type="protein sequence ID" value="GEY97363.1"/>
    <property type="molecule type" value="Genomic_DNA"/>
</dbReference>
<evidence type="ECO:0000256" key="1">
    <source>
        <dbReference type="ARBA" id="ARBA00022670"/>
    </source>
</evidence>
<feature type="compositionally biased region" description="Basic and acidic residues" evidence="2">
    <location>
        <begin position="975"/>
        <end position="988"/>
    </location>
</feature>
<proteinExistence type="predicted"/>
<name>A0A699HXZ2_TANCI</name>
<feature type="region of interest" description="Disordered" evidence="2">
    <location>
        <begin position="280"/>
        <end position="332"/>
    </location>
</feature>
<feature type="compositionally biased region" description="Low complexity" evidence="2">
    <location>
        <begin position="320"/>
        <end position="329"/>
    </location>
</feature>
<dbReference type="Pfam" id="PF13976">
    <property type="entry name" value="gag_pre-integrs"/>
    <property type="match status" value="1"/>
</dbReference>
<evidence type="ECO:0000259" key="4">
    <source>
        <dbReference type="Pfam" id="PF22936"/>
    </source>
</evidence>
<dbReference type="AlphaFoldDB" id="A0A699HXZ2"/>
<dbReference type="GO" id="GO:0008233">
    <property type="term" value="F:peptidase activity"/>
    <property type="evidence" value="ECO:0007669"/>
    <property type="project" value="UniProtKB-KW"/>
</dbReference>
<dbReference type="Pfam" id="PF22936">
    <property type="entry name" value="Pol_BBD"/>
    <property type="match status" value="1"/>
</dbReference>
<sequence length="1005" mass="114027">MILESVENGSLIWPIIEENRVTRPKKYSELSATKAIQADCDVKASNIILQGLPPEVYTLVSNHKVAKELWERIQLLMQGTSLTKQKRECKLYDEFDKFAYKKGESLREFYLRFSLLVNDMNIYNVKFEQFQVNTKFLNTLPLEWSKFKTDVKLVRDLHMTNVDQLHAYLGQHEFHANKYGSPFQSSQYGSHAQSSTPLLITYPSNDFQSSVHHNVYNPSSSIPQVEYAPSVHQQSDFSQPDSGLIVPVFQKGDDLIYAINHMMSFLTGVVTSRYLTTNNQLRNSSNPRQQATITNERVTIQPIQERQNSLAASTSRPYTSGPSGNNSGNRGMLSVTTVKEKDTCQSNAQNQKRKEMRHDPGIAEVQTTQYVITNNAAYQADDLDAYDSDCDEINSAKIALMENLSHYGFNSLAEKEESRNIDRELALEKQNSMNSEEPNLSTRPTQIEVPKELPKVSMVNSSLKKLKYHLASFDVVGKERTTATAITKGTWGFKHTKACFRDEIIPFVKALKDLFNSFDLFLIDELFEVQNVFNQIEQAVEQHRVNLPTSASGSHPSGNTKKDRIQQIQSRAKKNKLEAYPRNIRTSLQIKKSVVNTKDIASVPNSKLNVKYDLQCVTCNGCMFSDNHDSYVLEFINYVNVCNACPLTKITTTAKVLIKKPIPLESNASKPVVVQIVLWYLDSGCSKHMTEDRSQLTNLINKFLGMVKFDNDHVAKIIGYGDYKIGNVTISSVYFVEGLGHSLFSLGQFCDLDLEVAFRQHTCFIHNLKGVDLLTRSRGNNLYTLSLGDMMASSPICLLSKASKTKSWLWHRRLSHLNFGAINHLARLGLVRGLPKLKFKKDHLCSACLMGKSKKKSHKPKSEDTNQEKLSLLHMDLYGPMRVEIVNGKKYILVIVDDTLDSHRGCGYRMLHPKSIHCTTSSCENLGKLQPKADIGIFSGYAPTKKVKEKQENDKIRTKPDKNRKRGEAQQCRRPITEKKEENTSSRDKRYKSPKCIQSKIKEKD</sequence>
<dbReference type="GO" id="GO:0006508">
    <property type="term" value="P:proteolysis"/>
    <property type="evidence" value="ECO:0007669"/>
    <property type="project" value="UniProtKB-KW"/>
</dbReference>
<feature type="region of interest" description="Disordered" evidence="2">
    <location>
        <begin position="946"/>
        <end position="1005"/>
    </location>
</feature>
<feature type="domain" description="Retrovirus-related Pol polyprotein from transposon TNT 1-94-like beta-barrel" evidence="4">
    <location>
        <begin position="679"/>
        <end position="750"/>
    </location>
</feature>
<keyword evidence="1" id="KW-0645">Protease</keyword>
<organism evidence="5">
    <name type="scientific">Tanacetum cinerariifolium</name>
    <name type="common">Dalmatian daisy</name>
    <name type="synonym">Chrysanthemum cinerariifolium</name>
    <dbReference type="NCBI Taxonomy" id="118510"/>
    <lineage>
        <taxon>Eukaryota</taxon>
        <taxon>Viridiplantae</taxon>
        <taxon>Streptophyta</taxon>
        <taxon>Embryophyta</taxon>
        <taxon>Tracheophyta</taxon>
        <taxon>Spermatophyta</taxon>
        <taxon>Magnoliopsida</taxon>
        <taxon>eudicotyledons</taxon>
        <taxon>Gunneridae</taxon>
        <taxon>Pentapetalae</taxon>
        <taxon>asterids</taxon>
        <taxon>campanulids</taxon>
        <taxon>Asterales</taxon>
        <taxon>Asteraceae</taxon>
        <taxon>Asteroideae</taxon>
        <taxon>Anthemideae</taxon>
        <taxon>Anthemidinae</taxon>
        <taxon>Tanacetum</taxon>
    </lineage>
</organism>
<comment type="caution">
    <text evidence="5">The sequence shown here is derived from an EMBL/GenBank/DDBJ whole genome shotgun (WGS) entry which is preliminary data.</text>
</comment>
<evidence type="ECO:0000259" key="3">
    <source>
        <dbReference type="Pfam" id="PF13976"/>
    </source>
</evidence>
<accession>A0A699HXZ2</accession>
<evidence type="ECO:0000313" key="5">
    <source>
        <dbReference type="EMBL" id="GEY97363.1"/>
    </source>
</evidence>
<reference evidence="5" key="1">
    <citation type="journal article" date="2019" name="Sci. Rep.">
        <title>Draft genome of Tanacetum cinerariifolium, the natural source of mosquito coil.</title>
        <authorList>
            <person name="Yamashiro T."/>
            <person name="Shiraishi A."/>
            <person name="Satake H."/>
            <person name="Nakayama K."/>
        </authorList>
    </citation>
    <scope>NUCLEOTIDE SEQUENCE</scope>
</reference>
<dbReference type="PANTHER" id="PTHR42648">
    <property type="entry name" value="TRANSPOSASE, PUTATIVE-RELATED"/>
    <property type="match status" value="1"/>
</dbReference>
<keyword evidence="1" id="KW-0378">Hydrolase</keyword>
<feature type="compositionally biased region" description="Polar residues" evidence="2">
    <location>
        <begin position="280"/>
        <end position="318"/>
    </location>
</feature>
<feature type="domain" description="GAG-pre-integrase" evidence="3">
    <location>
        <begin position="781"/>
        <end position="853"/>
    </location>
</feature>
<dbReference type="InterPro" id="IPR025724">
    <property type="entry name" value="GAG-pre-integrase_dom"/>
</dbReference>
<evidence type="ECO:0000256" key="2">
    <source>
        <dbReference type="SAM" id="MobiDB-lite"/>
    </source>
</evidence>